<reference evidence="1 2" key="1">
    <citation type="submission" date="2019-08" db="EMBL/GenBank/DDBJ databases">
        <title>Deep-cultivation of Planctomycetes and their phenomic and genomic characterization uncovers novel biology.</title>
        <authorList>
            <person name="Wiegand S."/>
            <person name="Jogler M."/>
            <person name="Boedeker C."/>
            <person name="Pinto D."/>
            <person name="Vollmers J."/>
            <person name="Rivas-Marin E."/>
            <person name="Kohn T."/>
            <person name="Peeters S.H."/>
            <person name="Heuer A."/>
            <person name="Rast P."/>
            <person name="Oberbeckmann S."/>
            <person name="Bunk B."/>
            <person name="Jeske O."/>
            <person name="Meyerdierks A."/>
            <person name="Storesund J.E."/>
            <person name="Kallscheuer N."/>
            <person name="Luecker S."/>
            <person name="Lage O.M."/>
            <person name="Pohl T."/>
            <person name="Merkel B.J."/>
            <person name="Hornburger P."/>
            <person name="Mueller R.-W."/>
            <person name="Bruemmer F."/>
            <person name="Labrenz M."/>
            <person name="Spormann A.M."/>
            <person name="Op den Camp H."/>
            <person name="Overmann J."/>
            <person name="Amann R."/>
            <person name="Jetten M.S.M."/>
            <person name="Mascher T."/>
            <person name="Medema M.H."/>
            <person name="Devos D.P."/>
            <person name="Kaster A.-K."/>
            <person name="Ovreas L."/>
            <person name="Rohde M."/>
            <person name="Galperin M.Y."/>
            <person name="Jogler C."/>
        </authorList>
    </citation>
    <scope>NUCLEOTIDE SEQUENCE [LARGE SCALE GENOMIC DNA]</scope>
    <source>
        <strain evidence="1 2">DSM 8797</strain>
    </source>
</reference>
<dbReference type="RefSeq" id="WP_002647544.1">
    <property type="nucleotide sequence ID" value="NZ_CP042910.1"/>
</dbReference>
<evidence type="ECO:0008006" key="3">
    <source>
        <dbReference type="Google" id="ProtNLM"/>
    </source>
</evidence>
<accession>A0ABX5YJ27</accession>
<evidence type="ECO:0000313" key="2">
    <source>
        <dbReference type="Proteomes" id="UP000322887"/>
    </source>
</evidence>
<keyword evidence="2" id="KW-1185">Reference proteome</keyword>
<dbReference type="EMBL" id="CP042910">
    <property type="protein sequence ID" value="QEG15523.1"/>
    <property type="molecule type" value="Genomic_DNA"/>
</dbReference>
<protein>
    <recommendedName>
        <fullName evidence="3">RNA helicase</fullName>
    </recommendedName>
</protein>
<name>A0ABX5YJ27_9PLAN</name>
<sequence length="285" mass="32750">MAKKAATRRKITKTKSSNTTKETIECGLIMPISEIDGCSADHWEQVREIIEEALDSESIKTRLVSDADEVGIIQDRIVKNLYQNPVVVCDVSCKNPNVMFELGLRLAFDKPTIVIKDDETEYSFDTSPIEHIPYPRNLNYRSMVKFKKTLRQKVESTLEKAKSDPNYSTFLGSFRIKNLVGIETDEVTPSEYVLSELKDLKKIVSRISSKQSTYQHIDPKFLPKEFKPIEDEPVRMTHEIRFGNDSTFELSKEAVEKLIKWKANKPDNVFSTMTADEFDELITRL</sequence>
<dbReference type="Proteomes" id="UP000322887">
    <property type="component" value="Chromosome"/>
</dbReference>
<organism evidence="1 2">
    <name type="scientific">Gimesia maris</name>
    <dbReference type="NCBI Taxonomy" id="122"/>
    <lineage>
        <taxon>Bacteria</taxon>
        <taxon>Pseudomonadati</taxon>
        <taxon>Planctomycetota</taxon>
        <taxon>Planctomycetia</taxon>
        <taxon>Planctomycetales</taxon>
        <taxon>Planctomycetaceae</taxon>
        <taxon>Gimesia</taxon>
    </lineage>
</organism>
<evidence type="ECO:0000313" key="1">
    <source>
        <dbReference type="EMBL" id="QEG15523.1"/>
    </source>
</evidence>
<dbReference type="GeneID" id="98646002"/>
<gene>
    <name evidence="1" type="ORF">GmarT_13640</name>
</gene>
<proteinExistence type="predicted"/>